<evidence type="ECO:0000313" key="7">
    <source>
        <dbReference type="Proteomes" id="UP000320421"/>
    </source>
</evidence>
<dbReference type="GO" id="GO:0003700">
    <property type="term" value="F:DNA-binding transcription factor activity"/>
    <property type="evidence" value="ECO:0007669"/>
    <property type="project" value="TreeGrafter"/>
</dbReference>
<dbReference type="PROSITE" id="PS51077">
    <property type="entry name" value="HTH_ICLR"/>
    <property type="match status" value="1"/>
</dbReference>
<evidence type="ECO:0000256" key="3">
    <source>
        <dbReference type="ARBA" id="ARBA00023163"/>
    </source>
</evidence>
<keyword evidence="1" id="KW-0805">Transcription regulation</keyword>
<evidence type="ECO:0000256" key="1">
    <source>
        <dbReference type="ARBA" id="ARBA00023015"/>
    </source>
</evidence>
<dbReference type="Gene3D" id="1.10.10.10">
    <property type="entry name" value="Winged helix-like DNA-binding domain superfamily/Winged helix DNA-binding domain"/>
    <property type="match status" value="1"/>
</dbReference>
<sequence>MTTRVLYVKSYFMSKTLERTEQKQSYRVPALEKGLEVLELLSGISQPLSLTDIADRLGRTKQELFRVMACLNEQGYLIRDANQGYRMSTKLFELGSKHASTEALIARATPHMENLTHELNESCHLNLVVRNKMLVIARVNCDADVSLAVRVGASFKLHERNSGHVALAYLSADQRSKYWEQTDLTASEIEECESEFAATRRSGFRTMESSLIVGVRDTATPILGADGKLLAVLCVSHILKVGESEDSTRISTAMLECAQAISSEFGPTMLHQSTVPAGDLA</sequence>
<dbReference type="Proteomes" id="UP000320421">
    <property type="component" value="Chromosome"/>
</dbReference>
<dbReference type="GO" id="GO:0045892">
    <property type="term" value="P:negative regulation of DNA-templated transcription"/>
    <property type="evidence" value="ECO:0007669"/>
    <property type="project" value="TreeGrafter"/>
</dbReference>
<evidence type="ECO:0000313" key="6">
    <source>
        <dbReference type="EMBL" id="QDT22772.1"/>
    </source>
</evidence>
<dbReference type="InterPro" id="IPR014757">
    <property type="entry name" value="Tscrpt_reg_IclR_C"/>
</dbReference>
<accession>A0A517PTS2</accession>
<evidence type="ECO:0000256" key="2">
    <source>
        <dbReference type="ARBA" id="ARBA00023125"/>
    </source>
</evidence>
<proteinExistence type="predicted"/>
<dbReference type="Gene3D" id="3.30.450.40">
    <property type="match status" value="1"/>
</dbReference>
<keyword evidence="3" id="KW-0804">Transcription</keyword>
<dbReference type="AlphaFoldDB" id="A0A517PTS2"/>
<keyword evidence="7" id="KW-1185">Reference proteome</keyword>
<dbReference type="PANTHER" id="PTHR30136:SF7">
    <property type="entry name" value="HTH-TYPE TRANSCRIPTIONAL REGULATOR KDGR-RELATED"/>
    <property type="match status" value="1"/>
</dbReference>
<dbReference type="SUPFAM" id="SSF55781">
    <property type="entry name" value="GAF domain-like"/>
    <property type="match status" value="1"/>
</dbReference>
<evidence type="ECO:0000259" key="5">
    <source>
        <dbReference type="PROSITE" id="PS51078"/>
    </source>
</evidence>
<dbReference type="InterPro" id="IPR050707">
    <property type="entry name" value="HTH_MetabolicPath_Reg"/>
</dbReference>
<feature type="domain" description="IclR-ED" evidence="5">
    <location>
        <begin position="90"/>
        <end position="267"/>
    </location>
</feature>
<dbReference type="PANTHER" id="PTHR30136">
    <property type="entry name" value="HELIX-TURN-HELIX TRANSCRIPTIONAL REGULATOR, ICLR FAMILY"/>
    <property type="match status" value="1"/>
</dbReference>
<dbReference type="SMART" id="SM00346">
    <property type="entry name" value="HTH_ICLR"/>
    <property type="match status" value="1"/>
</dbReference>
<dbReference type="InterPro" id="IPR029016">
    <property type="entry name" value="GAF-like_dom_sf"/>
</dbReference>
<dbReference type="InterPro" id="IPR036388">
    <property type="entry name" value="WH-like_DNA-bd_sf"/>
</dbReference>
<dbReference type="EMBL" id="CP036266">
    <property type="protein sequence ID" value="QDT22772.1"/>
    <property type="molecule type" value="Genomic_DNA"/>
</dbReference>
<dbReference type="Pfam" id="PF09339">
    <property type="entry name" value="HTH_IclR"/>
    <property type="match status" value="1"/>
</dbReference>
<dbReference type="SUPFAM" id="SSF46785">
    <property type="entry name" value="Winged helix' DNA-binding domain"/>
    <property type="match status" value="1"/>
</dbReference>
<dbReference type="InterPro" id="IPR005471">
    <property type="entry name" value="Tscrpt_reg_IclR_N"/>
</dbReference>
<dbReference type="PROSITE" id="PS51078">
    <property type="entry name" value="ICLR_ED"/>
    <property type="match status" value="1"/>
</dbReference>
<organism evidence="6 7">
    <name type="scientific">Gimesia chilikensis</name>
    <dbReference type="NCBI Taxonomy" id="2605989"/>
    <lineage>
        <taxon>Bacteria</taxon>
        <taxon>Pseudomonadati</taxon>
        <taxon>Planctomycetota</taxon>
        <taxon>Planctomycetia</taxon>
        <taxon>Planctomycetales</taxon>
        <taxon>Planctomycetaceae</taxon>
        <taxon>Gimesia</taxon>
    </lineage>
</organism>
<dbReference type="Pfam" id="PF01614">
    <property type="entry name" value="IclR_C"/>
    <property type="match status" value="1"/>
</dbReference>
<reference evidence="6 7" key="1">
    <citation type="submission" date="2019-02" db="EMBL/GenBank/DDBJ databases">
        <title>Deep-cultivation of Planctomycetes and their phenomic and genomic characterization uncovers novel biology.</title>
        <authorList>
            <person name="Wiegand S."/>
            <person name="Jogler M."/>
            <person name="Boedeker C."/>
            <person name="Pinto D."/>
            <person name="Vollmers J."/>
            <person name="Rivas-Marin E."/>
            <person name="Kohn T."/>
            <person name="Peeters S.H."/>
            <person name="Heuer A."/>
            <person name="Rast P."/>
            <person name="Oberbeckmann S."/>
            <person name="Bunk B."/>
            <person name="Jeske O."/>
            <person name="Meyerdierks A."/>
            <person name="Storesund J.E."/>
            <person name="Kallscheuer N."/>
            <person name="Luecker S."/>
            <person name="Lage O.M."/>
            <person name="Pohl T."/>
            <person name="Merkel B.J."/>
            <person name="Hornburger P."/>
            <person name="Mueller R.-W."/>
            <person name="Bruemmer F."/>
            <person name="Labrenz M."/>
            <person name="Spormann A.M."/>
            <person name="Op den Camp H."/>
            <person name="Overmann J."/>
            <person name="Amann R."/>
            <person name="Jetten M.S.M."/>
            <person name="Mascher T."/>
            <person name="Medema M.H."/>
            <person name="Devos D.P."/>
            <person name="Kaster A.-K."/>
            <person name="Ovreas L."/>
            <person name="Rohde M."/>
            <person name="Galperin M.Y."/>
            <person name="Jogler C."/>
        </authorList>
    </citation>
    <scope>NUCLEOTIDE SEQUENCE [LARGE SCALE GENOMIC DNA]</scope>
    <source>
        <strain evidence="6 7">HG66A1</strain>
    </source>
</reference>
<evidence type="ECO:0000259" key="4">
    <source>
        <dbReference type="PROSITE" id="PS51077"/>
    </source>
</evidence>
<name>A0A517PTS2_9PLAN</name>
<keyword evidence="2" id="KW-0238">DNA-binding</keyword>
<feature type="domain" description="HTH iclR-type" evidence="4">
    <location>
        <begin position="28"/>
        <end position="96"/>
    </location>
</feature>
<dbReference type="InterPro" id="IPR036390">
    <property type="entry name" value="WH_DNA-bd_sf"/>
</dbReference>
<dbReference type="GO" id="GO:0003677">
    <property type="term" value="F:DNA binding"/>
    <property type="evidence" value="ECO:0007669"/>
    <property type="project" value="UniProtKB-KW"/>
</dbReference>
<protein>
    <submittedName>
        <fullName evidence="6">Putative HTH-type transcriptional regulator RhmR</fullName>
    </submittedName>
</protein>
<gene>
    <name evidence="6" type="primary">rhmR</name>
    <name evidence="6" type="ORF">HG66A1_45820</name>
</gene>